<dbReference type="Gene3D" id="3.20.20.70">
    <property type="entry name" value="Aldolase class I"/>
    <property type="match status" value="1"/>
</dbReference>
<dbReference type="PATRIC" id="fig|445709.3.peg.1613"/>
<dbReference type="EMBL" id="CP011568">
    <property type="protein sequence ID" value="AKJ70444.1"/>
    <property type="molecule type" value="Genomic_DNA"/>
</dbReference>
<protein>
    <recommendedName>
        <fullName evidence="3">Sugar ABC transporter</fullName>
    </recommendedName>
</protein>
<dbReference type="SUPFAM" id="SSF51445">
    <property type="entry name" value="(Trans)glycosidases"/>
    <property type="match status" value="1"/>
</dbReference>
<evidence type="ECO:0008006" key="3">
    <source>
        <dbReference type="Google" id="ProtNLM"/>
    </source>
</evidence>
<dbReference type="InterPro" id="IPR016925">
    <property type="entry name" value="UCP029570"/>
</dbReference>
<accession>A0A0G3EWS0</accession>
<dbReference type="PANTHER" id="PTHR35882">
    <property type="entry name" value="PELA"/>
    <property type="match status" value="1"/>
</dbReference>
<dbReference type="InterPro" id="IPR013785">
    <property type="entry name" value="Aldolase_TIM"/>
</dbReference>
<dbReference type="KEGG" id="ptx:ABW99_07560"/>
<gene>
    <name evidence="1" type="ORF">ABW99_07560</name>
</gene>
<dbReference type="CDD" id="cd10922">
    <property type="entry name" value="CE4_PelA_like_C"/>
    <property type="match status" value="1"/>
</dbReference>
<reference evidence="2" key="1">
    <citation type="submission" date="2015-06" db="EMBL/GenBank/DDBJ databases">
        <authorList>
            <person name="Lim Y.L."/>
            <person name="Ee R."/>
            <person name="Yong D."/>
            <person name="How K.Y."/>
            <person name="Yin W.F."/>
            <person name="Chan K.G."/>
        </authorList>
    </citation>
    <scope>NUCLEOTIDE SEQUENCE [LARGE SCALE GENOMIC DNA]</scope>
    <source>
        <strain evidence="2">DSM 25325</strain>
    </source>
</reference>
<proteinExistence type="predicted"/>
<evidence type="ECO:0000313" key="2">
    <source>
        <dbReference type="Proteomes" id="UP000036700"/>
    </source>
</evidence>
<sequence>MGFLPIGGTSLAMAAGTPALAIANPNIAFYYGAHPPVDELQAFDDVVIDPATATPPDAQSTPHTAWLARIDLRTQTDNSAQTPAAYVSQTVTPLWNRGYRGFLLDDGAPLDQNDRPDDGWLAGLVQAIHAQYPQARVMLRNHLGLAAHIADQLSAVMVDSLYRRYDLLGGFFADVPAAERAEALQRIGALRRSGASLAVVAVDYCARDDRACRRDAANRLEHDGLTPFVTDPSFATVGIGRIEVMPRKILVVQTPEQGEPLDLTAGVRDIAMPLNYLGYDIQYADANQALPHDIDSDRYAGIVVAIDRTVDNPDAWRRWLLGRIRAGVRVAVLGQFGFPIDQEAARALGLEVVPGAAPPDVAPHIVDKAPMMGFEILPPPDIRDALGVRVGAQGKPLLRLKAGSYVYDMAGMLPWGGYTLDPYGIATLGGIQQERWAIQPIDFFEQALALPEMPVPDVTTENGRRLLFVHVDGDGFASRTEFPGPAYGGQALYDQIFTKFPIPMTLSVIEGEVGPTGLYPKISPTLESIAREIFALPNVEIGSHTYSHPFNLEMIDPKTGARITGKVKKEWGGDSAFSLDIPHYKFNLNREIQGSIDYIDRRLAPPGKHVVVLQWPGDAAPPAIAVRRAYAAGVLNINGGDTVITKTNNSWTDIAPYGVSKGPQPDDFQVYAADMDENVYTGDWTGPFYGFTRVLETYALTDRPIRFKAIDIYYHFYSGTKLASLRALRQVYESTLKQAVLPIYTTEYIKRVLDWRRVAVAREGNRWLVRSGANLRELRWPLGHGVPDLKTATGVSGYLPGPGGLYIHMGGDQASFSIAPRGAGDIPYIAEAAGFVRHYRRDARAMSFDFGGYYKPFVSFADANGCRVTVDGKAVAAPVRNGVLRVDVAGRAAQQVTYHSLKVNCE</sequence>
<dbReference type="Proteomes" id="UP000036700">
    <property type="component" value="Chromosome"/>
</dbReference>
<dbReference type="AlphaFoldDB" id="A0A0G3EWS0"/>
<evidence type="ECO:0000313" key="1">
    <source>
        <dbReference type="EMBL" id="AKJ70444.1"/>
    </source>
</evidence>
<dbReference type="PANTHER" id="PTHR35882:SF2">
    <property type="entry name" value="PELA"/>
    <property type="match status" value="1"/>
</dbReference>
<dbReference type="STRING" id="445709.ABW99_07560"/>
<organism evidence="1 2">
    <name type="scientific">Pandoraea thiooxydans</name>
    <dbReference type="NCBI Taxonomy" id="445709"/>
    <lineage>
        <taxon>Bacteria</taxon>
        <taxon>Pseudomonadati</taxon>
        <taxon>Pseudomonadota</taxon>
        <taxon>Betaproteobacteria</taxon>
        <taxon>Burkholderiales</taxon>
        <taxon>Burkholderiaceae</taxon>
        <taxon>Pandoraea</taxon>
    </lineage>
</organism>
<dbReference type="PIRSF" id="PIRSF029570">
    <property type="entry name" value="UCP029570"/>
    <property type="match status" value="1"/>
</dbReference>
<dbReference type="InterPro" id="IPR017853">
    <property type="entry name" value="GH"/>
</dbReference>
<keyword evidence="2" id="KW-1185">Reference proteome</keyword>
<name>A0A0G3EWS0_9BURK</name>